<dbReference type="RefSeq" id="WP_008907801.1">
    <property type="nucleotide sequence ID" value="NZ_CAKP01000019.1"/>
</dbReference>
<sequence length="303" mass="33715">MEVAKKGLKVSFKVWLKNNVPQYLTYLEIPAAGLEGQGIIGVSLIDFRTNISDDSTPPSLAAPSIDDRTQLVNGNVVKTTDLNPELETQFQFVDSKKLRLGSITVIPGTLKVKVEGKEYKLIDEKEEFTADDQYKMVVSKGVTDLVFKADLPAKNQSEAETKVEVSYNKKVYEIKTAEINSFPIHEDVYVELNGKETSLAKALYRGTYFYTLANDNGEIVYINAFYKDAEAVVRSIKGNIMEVTLIKYGKAAFVDTVIIEDWANISDSTGDVLNLNDLRAGDKIKFSVDPDSGYKVVDIIKIK</sequence>
<dbReference type="Proteomes" id="UP000007652">
    <property type="component" value="Unassembled WGS sequence"/>
</dbReference>
<dbReference type="OrthoDB" id="1953196at2"/>
<accession>G0V4P3</accession>
<protein>
    <submittedName>
        <fullName evidence="1">Uncharacterized protein</fullName>
    </submittedName>
</protein>
<evidence type="ECO:0000313" key="1">
    <source>
        <dbReference type="EMBL" id="CCC58083.1"/>
    </source>
</evidence>
<name>G0V4P3_9CLOT</name>
<organism evidence="1 2">
    <name type="scientific">Caloramator australicus RC3</name>
    <dbReference type="NCBI Taxonomy" id="857293"/>
    <lineage>
        <taxon>Bacteria</taxon>
        <taxon>Bacillati</taxon>
        <taxon>Bacillota</taxon>
        <taxon>Clostridia</taxon>
        <taxon>Eubacteriales</taxon>
        <taxon>Clostridiaceae</taxon>
        <taxon>Caloramator</taxon>
    </lineage>
</organism>
<dbReference type="STRING" id="857293.CAAU_0434"/>
<keyword evidence="2" id="KW-1185">Reference proteome</keyword>
<dbReference type="EMBL" id="CAKP01000019">
    <property type="protein sequence ID" value="CCC58083.1"/>
    <property type="molecule type" value="Genomic_DNA"/>
</dbReference>
<dbReference type="AlphaFoldDB" id="G0V4P3"/>
<reference evidence="1 2" key="1">
    <citation type="journal article" date="2011" name="J. Bacteriol.">
        <title>Draft genome sequence of Caloramator australicus strain RC3T, a thermoanaerobe from the Great Artesian Basin of Australia.</title>
        <authorList>
            <person name="Ogg C.D."/>
            <person name="Patel B.K.C."/>
        </authorList>
    </citation>
    <scope>NUCLEOTIDE SEQUENCE [LARGE SCALE GENOMIC DNA]</scope>
    <source>
        <strain evidence="1 2">RC3</strain>
    </source>
</reference>
<evidence type="ECO:0000313" key="2">
    <source>
        <dbReference type="Proteomes" id="UP000007652"/>
    </source>
</evidence>
<comment type="caution">
    <text evidence="1">The sequence shown here is derived from an EMBL/GenBank/DDBJ whole genome shotgun (WGS) entry which is preliminary data.</text>
</comment>
<gene>
    <name evidence="1" type="ORF">CAAU_0434</name>
</gene>
<proteinExistence type="predicted"/>